<accession>A0A1Z2XS07</accession>
<dbReference type="EMBL" id="CP065321">
    <property type="protein sequence ID" value="QQR30509.1"/>
    <property type="molecule type" value="Genomic_DNA"/>
</dbReference>
<proteinExistence type="predicted"/>
<dbReference type="RefSeq" id="WP_066540631.1">
    <property type="nucleotide sequence ID" value="NZ_CAPVCI010000014.1"/>
</dbReference>
<dbReference type="InterPro" id="IPR029063">
    <property type="entry name" value="SAM-dependent_MTases_sf"/>
</dbReference>
<name>A0A1Z2XS07_9FIRM</name>
<reference evidence="3" key="2">
    <citation type="submission" date="2017-05" db="EMBL/GenBank/DDBJ databases">
        <title>Improved OligoMM genomes.</title>
        <authorList>
            <person name="Garzetti D."/>
        </authorList>
    </citation>
    <scope>NUCLEOTIDE SEQUENCE [LARGE SCALE GENOMIC DNA]</scope>
    <source>
        <strain evidence="3">KB18</strain>
    </source>
</reference>
<dbReference type="AlphaFoldDB" id="A0A1Z2XS07"/>
<gene>
    <name evidence="1" type="ORF">ADH66_11565</name>
    <name evidence="2" type="ORF">I5Q82_01885</name>
</gene>
<evidence type="ECO:0000313" key="3">
    <source>
        <dbReference type="Proteomes" id="UP000196710"/>
    </source>
</evidence>
<organism evidence="2 4">
    <name type="scientific">Acutalibacter muris</name>
    <dbReference type="NCBI Taxonomy" id="1796620"/>
    <lineage>
        <taxon>Bacteria</taxon>
        <taxon>Bacillati</taxon>
        <taxon>Bacillota</taxon>
        <taxon>Clostridia</taxon>
        <taxon>Eubacteriales</taxon>
        <taxon>Acutalibacteraceae</taxon>
        <taxon>Acutalibacter</taxon>
    </lineage>
</organism>
<evidence type="ECO:0000313" key="1">
    <source>
        <dbReference type="EMBL" id="ASB41236.1"/>
    </source>
</evidence>
<protein>
    <recommendedName>
        <fullName evidence="5">Methyltransferase type 11 domain-containing protein</fullName>
    </recommendedName>
</protein>
<dbReference type="KEGG" id="amur:ADH66_11565"/>
<dbReference type="Proteomes" id="UP000596035">
    <property type="component" value="Chromosome"/>
</dbReference>
<evidence type="ECO:0008006" key="5">
    <source>
        <dbReference type="Google" id="ProtNLM"/>
    </source>
</evidence>
<evidence type="ECO:0000313" key="2">
    <source>
        <dbReference type="EMBL" id="QQR30509.1"/>
    </source>
</evidence>
<keyword evidence="3" id="KW-1185">Reference proteome</keyword>
<dbReference type="SUPFAM" id="SSF53335">
    <property type="entry name" value="S-adenosyl-L-methionine-dependent methyltransferases"/>
    <property type="match status" value="1"/>
</dbReference>
<reference evidence="1" key="1">
    <citation type="journal article" date="2017" name="Genome Announc.">
        <title>High-Quality Whole-Genome Sequences of the Oligo-Mouse-Microbiota Bacterial Community.</title>
        <authorList>
            <person name="Garzetti D."/>
            <person name="Brugiroux S."/>
            <person name="Bunk B."/>
            <person name="Pukall R."/>
            <person name="McCoy K.D."/>
            <person name="Macpherson A.J."/>
            <person name="Stecher B."/>
        </authorList>
    </citation>
    <scope>NUCLEOTIDE SEQUENCE</scope>
    <source>
        <strain evidence="1">KB18</strain>
    </source>
</reference>
<evidence type="ECO:0000313" key="4">
    <source>
        <dbReference type="Proteomes" id="UP000596035"/>
    </source>
</evidence>
<dbReference type="EMBL" id="CP021422">
    <property type="protein sequence ID" value="ASB41236.1"/>
    <property type="molecule type" value="Genomic_DNA"/>
</dbReference>
<reference evidence="2 4" key="3">
    <citation type="submission" date="2020-11" db="EMBL/GenBank/DDBJ databases">
        <title>Closed and high quality bacterial genomes of the OMM12 community.</title>
        <authorList>
            <person name="Marbouty M."/>
            <person name="Lamy-Besnier Q."/>
            <person name="Debarbieux L."/>
            <person name="Koszul R."/>
        </authorList>
    </citation>
    <scope>NUCLEOTIDE SEQUENCE [LARGE SCALE GENOMIC DNA]</scope>
    <source>
        <strain evidence="2 4">KB18</strain>
    </source>
</reference>
<sequence>MVWQIGPLPWSYEQKVSDFLKPGIKRLDIRGDTPEFEDGSFDLVTAYQTEYDLGEVVRALRKNGFFVTQQIGGRNRPDNPGYNLENEGPKLKAAGFRLMYSHQGYYHDENGVLQHRFIMIGKLVYKEE</sequence>
<dbReference type="Proteomes" id="UP000196710">
    <property type="component" value="Chromosome"/>
</dbReference>